<evidence type="ECO:0000313" key="6">
    <source>
        <dbReference type="EMBL" id="TMQ55640.1"/>
    </source>
</evidence>
<comment type="caution">
    <text evidence="6">The sequence shown here is derived from an EMBL/GenBank/DDBJ whole genome shotgun (WGS) entry which is preliminary data.</text>
</comment>
<keyword evidence="2" id="KW-0520">NAD</keyword>
<dbReference type="InterPro" id="IPR051265">
    <property type="entry name" value="HIBADH-related_NP60_sf"/>
</dbReference>
<dbReference type="PANTHER" id="PTHR43580">
    <property type="entry name" value="OXIDOREDUCTASE GLYR1-RELATED"/>
    <property type="match status" value="1"/>
</dbReference>
<dbReference type="InterPro" id="IPR015815">
    <property type="entry name" value="HIBADH-related"/>
</dbReference>
<dbReference type="Pfam" id="PF14833">
    <property type="entry name" value="NAD_binding_11"/>
    <property type="match status" value="1"/>
</dbReference>
<dbReference type="InterPro" id="IPR013328">
    <property type="entry name" value="6PGD_dom2"/>
</dbReference>
<dbReference type="PANTHER" id="PTHR43580:SF2">
    <property type="entry name" value="CYTOKINE-LIKE NUCLEAR FACTOR N-PAC"/>
    <property type="match status" value="1"/>
</dbReference>
<feature type="active site" evidence="3">
    <location>
        <position position="173"/>
    </location>
</feature>
<reference evidence="6 7" key="1">
    <citation type="journal article" date="2019" name="Nat. Microbiol.">
        <title>Mediterranean grassland soil C-N compound turnover is dependent on rainfall and depth, and is mediated by genomically divergent microorganisms.</title>
        <authorList>
            <person name="Diamond S."/>
            <person name="Andeer P.F."/>
            <person name="Li Z."/>
            <person name="Crits-Christoph A."/>
            <person name="Burstein D."/>
            <person name="Anantharaman K."/>
            <person name="Lane K.R."/>
            <person name="Thomas B.C."/>
            <person name="Pan C."/>
            <person name="Northen T.R."/>
            <person name="Banfield J.F."/>
        </authorList>
    </citation>
    <scope>NUCLEOTIDE SEQUENCE [LARGE SCALE GENOMIC DNA]</scope>
    <source>
        <strain evidence="6">WS_2</strain>
    </source>
</reference>
<keyword evidence="1" id="KW-0560">Oxidoreductase</keyword>
<dbReference type="InterPro" id="IPR029154">
    <property type="entry name" value="HIBADH-like_NADP-bd"/>
</dbReference>
<evidence type="ECO:0000259" key="5">
    <source>
        <dbReference type="Pfam" id="PF14833"/>
    </source>
</evidence>
<protein>
    <submittedName>
        <fullName evidence="6">NAD(P)-dependent oxidoreductase</fullName>
    </submittedName>
</protein>
<accession>A0A538SW65</accession>
<dbReference type="Gene3D" id="1.10.1040.10">
    <property type="entry name" value="N-(1-d-carboxylethyl)-l-norvaline Dehydrogenase, domain 2"/>
    <property type="match status" value="1"/>
</dbReference>
<dbReference type="GO" id="GO:0016491">
    <property type="term" value="F:oxidoreductase activity"/>
    <property type="evidence" value="ECO:0007669"/>
    <property type="project" value="UniProtKB-KW"/>
</dbReference>
<gene>
    <name evidence="6" type="ORF">E6K72_06075</name>
</gene>
<dbReference type="InterPro" id="IPR008927">
    <property type="entry name" value="6-PGluconate_DH-like_C_sf"/>
</dbReference>
<dbReference type="SUPFAM" id="SSF51735">
    <property type="entry name" value="NAD(P)-binding Rossmann-fold domains"/>
    <property type="match status" value="1"/>
</dbReference>
<evidence type="ECO:0000259" key="4">
    <source>
        <dbReference type="Pfam" id="PF03446"/>
    </source>
</evidence>
<dbReference type="Proteomes" id="UP000317716">
    <property type="component" value="Unassembled WGS sequence"/>
</dbReference>
<sequence length="295" mass="30112">MSGAMTRVAVIGLGAMGGRIARRLIDAGHDIVVWNRDATKAAPLVGPGATPARSPCEAARGAAAVITMVSDPAALRDVTEGPAGVAAGADASTTIIQMATVGPASLTRLASVLPPGAGLLDAPVLGSLSEVESGSLRIFVGGPAELMERWRPLLSALGTPLHVGPLGAGTAAKLMANSTLLGVLCVLGEALALGEGLGLPRDKAFDVLAATPLSAQAERRRRSIESGQYPARFSMSLARKDAELILEAAATTGLDLRLAAAARTWFAEADGEGTDPDYSAVLARILERRPGRSRT</sequence>
<feature type="domain" description="6-phosphogluconate dehydrogenase NADP-binding" evidence="4">
    <location>
        <begin position="7"/>
        <end position="159"/>
    </location>
</feature>
<evidence type="ECO:0000313" key="7">
    <source>
        <dbReference type="Proteomes" id="UP000317716"/>
    </source>
</evidence>
<dbReference type="InterPro" id="IPR006115">
    <property type="entry name" value="6PGDH_NADP-bd"/>
</dbReference>
<dbReference type="AlphaFoldDB" id="A0A538SW65"/>
<dbReference type="EMBL" id="VBOS01000204">
    <property type="protein sequence ID" value="TMQ55640.1"/>
    <property type="molecule type" value="Genomic_DNA"/>
</dbReference>
<dbReference type="SUPFAM" id="SSF48179">
    <property type="entry name" value="6-phosphogluconate dehydrogenase C-terminal domain-like"/>
    <property type="match status" value="1"/>
</dbReference>
<dbReference type="GO" id="GO:0051287">
    <property type="term" value="F:NAD binding"/>
    <property type="evidence" value="ECO:0007669"/>
    <property type="project" value="InterPro"/>
</dbReference>
<evidence type="ECO:0000256" key="2">
    <source>
        <dbReference type="ARBA" id="ARBA00023027"/>
    </source>
</evidence>
<feature type="domain" description="3-hydroxyisobutyrate dehydrogenase-like NAD-binding" evidence="5">
    <location>
        <begin position="167"/>
        <end position="283"/>
    </location>
</feature>
<dbReference type="Pfam" id="PF03446">
    <property type="entry name" value="NAD_binding_2"/>
    <property type="match status" value="1"/>
</dbReference>
<evidence type="ECO:0000256" key="3">
    <source>
        <dbReference type="PIRSR" id="PIRSR000103-1"/>
    </source>
</evidence>
<name>A0A538SW65_UNCEI</name>
<evidence type="ECO:0000256" key="1">
    <source>
        <dbReference type="ARBA" id="ARBA00023002"/>
    </source>
</evidence>
<dbReference type="InterPro" id="IPR036291">
    <property type="entry name" value="NAD(P)-bd_dom_sf"/>
</dbReference>
<dbReference type="Gene3D" id="3.40.50.720">
    <property type="entry name" value="NAD(P)-binding Rossmann-like Domain"/>
    <property type="match status" value="1"/>
</dbReference>
<dbReference type="PIRSF" id="PIRSF000103">
    <property type="entry name" value="HIBADH"/>
    <property type="match status" value="1"/>
</dbReference>
<organism evidence="6 7">
    <name type="scientific">Eiseniibacteriota bacterium</name>
    <dbReference type="NCBI Taxonomy" id="2212470"/>
    <lineage>
        <taxon>Bacteria</taxon>
        <taxon>Candidatus Eiseniibacteriota</taxon>
    </lineage>
</organism>
<proteinExistence type="predicted"/>
<dbReference type="GO" id="GO:0050661">
    <property type="term" value="F:NADP binding"/>
    <property type="evidence" value="ECO:0007669"/>
    <property type="project" value="InterPro"/>
</dbReference>